<comment type="similarity">
    <text evidence="2 6">Belongs to the tetraspanin (TM4SF) family.</text>
</comment>
<dbReference type="InterPro" id="IPR000301">
    <property type="entry name" value="Tetraspanin_animals"/>
</dbReference>
<accession>A0A8K9XGZ6</accession>
<dbReference type="KEGG" id="omy:110526874"/>
<dbReference type="Ensembl" id="ENSOMYT00000118138.1">
    <property type="protein sequence ID" value="ENSOMYP00000132896.1"/>
    <property type="gene ID" value="ENSOMYG00000053944.1"/>
</dbReference>
<dbReference type="AlphaFoldDB" id="A0A8K9XGZ6"/>
<name>A0A8K9XGZ6_ONCMY</name>
<evidence type="ECO:0000313" key="7">
    <source>
        <dbReference type="Ensembl" id="ENSOMYP00000132896.1"/>
    </source>
</evidence>
<dbReference type="SUPFAM" id="SSF48652">
    <property type="entry name" value="Tetraspanin"/>
    <property type="match status" value="1"/>
</dbReference>
<dbReference type="Proteomes" id="UP000694395">
    <property type="component" value="Chromosome 6"/>
</dbReference>
<evidence type="ECO:0000256" key="1">
    <source>
        <dbReference type="ARBA" id="ARBA00004141"/>
    </source>
</evidence>
<dbReference type="OrthoDB" id="10016273at2759"/>
<dbReference type="Pfam" id="PF00335">
    <property type="entry name" value="Tetraspanin"/>
    <property type="match status" value="1"/>
</dbReference>
<keyword evidence="5 6" id="KW-0472">Membrane</keyword>
<evidence type="ECO:0000256" key="4">
    <source>
        <dbReference type="ARBA" id="ARBA00022989"/>
    </source>
</evidence>
<keyword evidence="4 6" id="KW-1133">Transmembrane helix</keyword>
<keyword evidence="8" id="KW-1185">Reference proteome</keyword>
<dbReference type="RefSeq" id="XP_036819741.1">
    <property type="nucleotide sequence ID" value="XM_036963846.1"/>
</dbReference>
<dbReference type="PRINTS" id="PR00259">
    <property type="entry name" value="TMFOUR"/>
</dbReference>
<dbReference type="InterPro" id="IPR018499">
    <property type="entry name" value="Tetraspanin/Peripherin"/>
</dbReference>
<evidence type="ECO:0000256" key="5">
    <source>
        <dbReference type="ARBA" id="ARBA00023136"/>
    </source>
</evidence>
<dbReference type="PANTHER" id="PTHR19282">
    <property type="entry name" value="TETRASPANIN"/>
    <property type="match status" value="1"/>
</dbReference>
<organism evidence="7 8">
    <name type="scientific">Oncorhynchus mykiss</name>
    <name type="common">Rainbow trout</name>
    <name type="synonym">Salmo gairdneri</name>
    <dbReference type="NCBI Taxonomy" id="8022"/>
    <lineage>
        <taxon>Eukaryota</taxon>
        <taxon>Metazoa</taxon>
        <taxon>Chordata</taxon>
        <taxon>Craniata</taxon>
        <taxon>Vertebrata</taxon>
        <taxon>Euteleostomi</taxon>
        <taxon>Actinopterygii</taxon>
        <taxon>Neopterygii</taxon>
        <taxon>Teleostei</taxon>
        <taxon>Protacanthopterygii</taxon>
        <taxon>Salmoniformes</taxon>
        <taxon>Salmonidae</taxon>
        <taxon>Salmoninae</taxon>
        <taxon>Oncorhynchus</taxon>
    </lineage>
</organism>
<proteinExistence type="inferred from homology"/>
<evidence type="ECO:0000313" key="8">
    <source>
        <dbReference type="Proteomes" id="UP000694395"/>
    </source>
</evidence>
<dbReference type="PANTHER" id="PTHR19282:SF44">
    <property type="entry name" value="CD82 ANTIGEN"/>
    <property type="match status" value="1"/>
</dbReference>
<dbReference type="Ensembl" id="ENSOMYT00000158725.1">
    <property type="protein sequence ID" value="ENSOMYP00000134670.1"/>
    <property type="gene ID" value="ENSOMYG00000073398.1"/>
</dbReference>
<gene>
    <name evidence="7" type="primary">LOC110526874</name>
</gene>
<dbReference type="GeneTree" id="ENSGT00940000158481"/>
<evidence type="ECO:0000256" key="3">
    <source>
        <dbReference type="ARBA" id="ARBA00022692"/>
    </source>
</evidence>
<protein>
    <recommendedName>
        <fullName evidence="6">Tetraspanin</fullName>
    </recommendedName>
</protein>
<dbReference type="InterPro" id="IPR008952">
    <property type="entry name" value="Tetraspanin_EC2_sf"/>
</dbReference>
<dbReference type="GeneID" id="110526874"/>
<dbReference type="GO" id="GO:0005886">
    <property type="term" value="C:plasma membrane"/>
    <property type="evidence" value="ECO:0007669"/>
    <property type="project" value="TreeGrafter"/>
</dbReference>
<dbReference type="InterPro" id="IPR018503">
    <property type="entry name" value="Tetraspanin_CS"/>
</dbReference>
<feature type="transmembrane region" description="Helical" evidence="6">
    <location>
        <begin position="12"/>
        <end position="34"/>
    </location>
</feature>
<reference evidence="7" key="2">
    <citation type="submission" date="2025-05" db="UniProtKB">
        <authorList>
            <consortium name="Ensembl"/>
        </authorList>
    </citation>
    <scope>IDENTIFICATION</scope>
</reference>
<feature type="transmembrane region" description="Helical" evidence="6">
    <location>
        <begin position="219"/>
        <end position="244"/>
    </location>
</feature>
<keyword evidence="3 6" id="KW-0812">Transmembrane</keyword>
<dbReference type="Gene3D" id="1.10.1450.10">
    <property type="entry name" value="Tetraspanin"/>
    <property type="match status" value="1"/>
</dbReference>
<evidence type="ECO:0000256" key="2">
    <source>
        <dbReference type="ARBA" id="ARBA00006840"/>
    </source>
</evidence>
<dbReference type="Proteomes" id="UP000694395">
    <property type="component" value="Chromosome 26"/>
</dbReference>
<dbReference type="PIRSF" id="PIRSF002419">
    <property type="entry name" value="Tetraspanin"/>
    <property type="match status" value="1"/>
</dbReference>
<reference evidence="7 8" key="1">
    <citation type="submission" date="2020-07" db="EMBL/GenBank/DDBJ databases">
        <title>A long reads based de novo assembly of the rainbow trout Arlee double haploid line genome.</title>
        <authorList>
            <person name="Gao G."/>
            <person name="Palti Y."/>
        </authorList>
    </citation>
    <scope>NUCLEOTIDE SEQUENCE [LARGE SCALE GENOMIC DNA]</scope>
</reference>
<dbReference type="PROSITE" id="PS00421">
    <property type="entry name" value="TM4_1"/>
    <property type="match status" value="1"/>
</dbReference>
<evidence type="ECO:0000256" key="6">
    <source>
        <dbReference type="RuleBase" id="RU361218"/>
    </source>
</evidence>
<feature type="transmembrane region" description="Helical" evidence="6">
    <location>
        <begin position="85"/>
        <end position="108"/>
    </location>
</feature>
<comment type="subcellular location">
    <subcellularLocation>
        <location evidence="1 6">Membrane</location>
        <topology evidence="1 6">Multi-pass membrane protein</topology>
    </subcellularLocation>
</comment>
<dbReference type="CDD" id="cd03160">
    <property type="entry name" value="CD37_CD82_like_LEL"/>
    <property type="match status" value="1"/>
</dbReference>
<sequence>MGKGCMKAIKYFLFLFNVLFFLFGALIMGFGLWVLLDNESFMVILQESSTALKIASYILIGVGGLSMLMGFLGCLGAIYEIRCLLGLYFTCLLLILIGQVAAGVLIYFQKDLLNKEMSNIVTQILSNYPGKNSTTEQAWDYIQRTMECCGWSGLMDWHANAVIVNSSQLLFPCSCQNVSLVEGNNSSFDSGFCEAQSLDWPVYDRGCNSSVESWLFANVGVILGVCLGVAVIELLGMILSIGLCKSVHTEDYTKVPKY</sequence>
<feature type="transmembrane region" description="Helical" evidence="6">
    <location>
        <begin position="54"/>
        <end position="78"/>
    </location>
</feature>